<dbReference type="PANTHER" id="PTHR31672">
    <property type="entry name" value="BNACNNG10540D PROTEIN"/>
    <property type="match status" value="1"/>
</dbReference>
<feature type="domain" description="F-box associated beta-propeller type 3" evidence="1">
    <location>
        <begin position="69"/>
        <end position="317"/>
    </location>
</feature>
<evidence type="ECO:0000259" key="1">
    <source>
        <dbReference type="Pfam" id="PF08268"/>
    </source>
</evidence>
<organism evidence="2">
    <name type="scientific">Petunia axillaris subsp. axillaris</name>
    <dbReference type="NCBI Taxonomy" id="55889"/>
    <lineage>
        <taxon>Eukaryota</taxon>
        <taxon>Viridiplantae</taxon>
        <taxon>Streptophyta</taxon>
        <taxon>Embryophyta</taxon>
        <taxon>Tracheophyta</taxon>
        <taxon>Spermatophyta</taxon>
        <taxon>Magnoliopsida</taxon>
        <taxon>eudicotyledons</taxon>
        <taxon>Gunneridae</taxon>
        <taxon>Pentapetalae</taxon>
        <taxon>asterids</taxon>
        <taxon>lamiids</taxon>
        <taxon>Solanales</taxon>
        <taxon>Solanaceae</taxon>
        <taxon>Petunioideae</taxon>
        <taxon>Petunia</taxon>
    </lineage>
</organism>
<sequence length="387" mass="44479">MNKLAQDMVVNILLRLPVKSLMRFKCVIKTYYSLIQSSSFINLQLNRVTTDKDELVLFKRSFEEDIHRHKTILSFLSSSDVDSSLNPISPDLDVPRMTNAYSNNFDQLIGPCKGLIALMNHLVTVLINPSTRNYRLLPSSPFDSPPGFYRSIESVGFGFDSIANDYKVIRILEVYWIDHGYPLGGEKKVEIYDLGIDSWRELDHVDQQFPQLHWLPCSQMFYKGACHWIAIPLVDPMVILSFDLSTEIFRTIKMPDNCCFSDGPCYSLVLSNDSLTLICYPDPAQVVDPTKDLIDIWIMKDYGVHESWIKKNTIIRLRIVSPLAVWRESLLLCERKNGILMFYNLCSNEVKDFNLHGSPKSLRAMVYKETLTPIPKGNEKSTEVQKF</sequence>
<dbReference type="SUPFAM" id="SSF81383">
    <property type="entry name" value="F-box domain"/>
    <property type="match status" value="1"/>
</dbReference>
<dbReference type="InterPro" id="IPR017451">
    <property type="entry name" value="F-box-assoc_interact_dom"/>
</dbReference>
<dbReference type="EMBL" id="AB933055">
    <property type="protein sequence ID" value="BAQ19003.1"/>
    <property type="molecule type" value="Genomic_DNA"/>
</dbReference>
<dbReference type="Pfam" id="PF08268">
    <property type="entry name" value="FBA_3"/>
    <property type="match status" value="1"/>
</dbReference>
<protein>
    <submittedName>
        <fullName evidence="2">S19-locus linked F-box protein 3</fullName>
    </submittedName>
</protein>
<proteinExistence type="predicted"/>
<dbReference type="InterPro" id="IPR036047">
    <property type="entry name" value="F-box-like_dom_sf"/>
</dbReference>
<gene>
    <name evidence="2" type="primary">S19-FBX3</name>
</gene>
<name>A0A140JNQ0_PETAX</name>
<dbReference type="NCBIfam" id="TIGR01640">
    <property type="entry name" value="F_box_assoc_1"/>
    <property type="match status" value="1"/>
</dbReference>
<dbReference type="InterPro" id="IPR013187">
    <property type="entry name" value="F-box-assoc_dom_typ3"/>
</dbReference>
<dbReference type="CDD" id="cd22157">
    <property type="entry name" value="F-box_AtFBW1-like"/>
    <property type="match status" value="1"/>
</dbReference>
<dbReference type="InterPro" id="IPR050796">
    <property type="entry name" value="SCF_F-box_component"/>
</dbReference>
<evidence type="ECO:0000313" key="2">
    <source>
        <dbReference type="EMBL" id="BAQ19003.1"/>
    </source>
</evidence>
<dbReference type="AlphaFoldDB" id="A0A140JNQ0"/>
<reference evidence="2" key="1">
    <citation type="journal article" date="2015" name="Nat. Plants">
        <title>Gene duplication and genetic exchange drive the evolution of S-RNase-based self-incompatibility in Petunia.</title>
        <authorList>
            <person name="Kubo K."/>
            <person name="Paape T."/>
            <person name="Hatakeyama M."/>
            <person name="Entani T."/>
            <person name="Takara A."/>
            <person name="Kajihara K."/>
            <person name="Tsukahara M."/>
            <person name="Shimizu-Inatsugi R."/>
            <person name="Shimizu K.K."/>
            <person name="Takayama S."/>
        </authorList>
    </citation>
    <scope>NUCLEOTIDE SEQUENCE</scope>
</reference>
<dbReference type="PANTHER" id="PTHR31672:SF13">
    <property type="entry name" value="F-BOX PROTEIN CPR30-LIKE"/>
    <property type="match status" value="1"/>
</dbReference>
<accession>A0A140JNQ0</accession>